<feature type="compositionally biased region" description="Low complexity" evidence="1">
    <location>
        <begin position="58"/>
        <end position="72"/>
    </location>
</feature>
<dbReference type="EMBL" id="KQ964245">
    <property type="protein sequence ID" value="KXJ96939.1"/>
    <property type="molecule type" value="Genomic_DNA"/>
</dbReference>
<feature type="compositionally biased region" description="Low complexity" evidence="1">
    <location>
        <begin position="27"/>
        <end position="38"/>
    </location>
</feature>
<name>A0A136JIG3_9PEZI</name>
<dbReference type="Proteomes" id="UP000070501">
    <property type="component" value="Unassembled WGS sequence"/>
</dbReference>
<dbReference type="AlphaFoldDB" id="A0A136JIG3"/>
<dbReference type="STRING" id="196109.A0A136JIG3"/>
<gene>
    <name evidence="2" type="ORF">Micbo1qcDRAFT_211205</name>
</gene>
<accession>A0A136JIG3</accession>
<dbReference type="InParanoid" id="A0A136JIG3"/>
<feature type="region of interest" description="Disordered" evidence="1">
    <location>
        <begin position="399"/>
        <end position="424"/>
    </location>
</feature>
<evidence type="ECO:0000313" key="3">
    <source>
        <dbReference type="Proteomes" id="UP000070501"/>
    </source>
</evidence>
<sequence length="460" mass="48210">MTTTTTTNALAAGPPAYSENNTQRVDLSSLNSSNNNNNAGLLDDVEGDALPPYPNTPPRSRSTSLSSASAGTRSSIIEEKAALAALYNDEKASSHYSNPAATDVSSSPGRFTPTSQLQIQYAGKPWLSLPLPPRAEPIPILAVDNNTGLVIDGPEGVSYVSVRPERRSGSCFLVSGDEWRRQQQQQQSSCSDGGRLADSKLASTTYRFGPGNSPVVSLSLGPLAGDQKEGTHAAGEVSFQVQSKGMATRAVEFETDCFLSPPPTTASSTSSPARDKFMWRYASSRERAALVPSSDNCNKNPSGKSAANSVLVLERVTGASKATSATEEKGDDVGVRERFSAWGTSNSSSIRRKEEEVSTRIIALLVRSDELRSPGSSASTAGNGGRLFLDLRSFAGDGDGGPHGVRARGGSEKTLAGAGGGHGGEELARRMVVATALVMLKREVDRRRAAQIAIMGGAGS</sequence>
<keyword evidence="3" id="KW-1185">Reference proteome</keyword>
<protein>
    <submittedName>
        <fullName evidence="2">Uncharacterized protein</fullName>
    </submittedName>
</protein>
<feature type="region of interest" description="Disordered" evidence="1">
    <location>
        <begin position="1"/>
        <end position="72"/>
    </location>
</feature>
<organism evidence="2 3">
    <name type="scientific">Microdochium bolleyi</name>
    <dbReference type="NCBI Taxonomy" id="196109"/>
    <lineage>
        <taxon>Eukaryota</taxon>
        <taxon>Fungi</taxon>
        <taxon>Dikarya</taxon>
        <taxon>Ascomycota</taxon>
        <taxon>Pezizomycotina</taxon>
        <taxon>Sordariomycetes</taxon>
        <taxon>Xylariomycetidae</taxon>
        <taxon>Xylariales</taxon>
        <taxon>Microdochiaceae</taxon>
        <taxon>Microdochium</taxon>
    </lineage>
</organism>
<proteinExistence type="predicted"/>
<reference evidence="3" key="1">
    <citation type="submission" date="2016-02" db="EMBL/GenBank/DDBJ databases">
        <title>Draft genome sequence of Microdochium bolleyi, a fungal endophyte of beachgrass.</title>
        <authorList>
            <consortium name="DOE Joint Genome Institute"/>
            <person name="David A.S."/>
            <person name="May G."/>
            <person name="Haridas S."/>
            <person name="Lim J."/>
            <person name="Wang M."/>
            <person name="Labutti K."/>
            <person name="Lipzen A."/>
            <person name="Barry K."/>
            <person name="Grigoriev I.V."/>
        </authorList>
    </citation>
    <scope>NUCLEOTIDE SEQUENCE [LARGE SCALE GENOMIC DNA]</scope>
    <source>
        <strain evidence="3">J235TASD1</strain>
    </source>
</reference>
<dbReference type="OrthoDB" id="5325862at2759"/>
<evidence type="ECO:0000256" key="1">
    <source>
        <dbReference type="SAM" id="MobiDB-lite"/>
    </source>
</evidence>
<evidence type="ECO:0000313" key="2">
    <source>
        <dbReference type="EMBL" id="KXJ96939.1"/>
    </source>
</evidence>